<feature type="coiled-coil region" evidence="1">
    <location>
        <begin position="77"/>
        <end position="115"/>
    </location>
</feature>
<evidence type="ECO:0000313" key="2">
    <source>
        <dbReference type="EMBL" id="QOQ87068.1"/>
    </source>
</evidence>
<name>A0A7M1LET9_9BACT</name>
<dbReference type="PROSITE" id="PS51257">
    <property type="entry name" value="PROKAR_LIPOPROTEIN"/>
    <property type="match status" value="1"/>
</dbReference>
<keyword evidence="1" id="KW-0175">Coiled coil</keyword>
<dbReference type="EMBL" id="CP063078">
    <property type="protein sequence ID" value="QOQ87068.1"/>
    <property type="molecule type" value="Genomic_DNA"/>
</dbReference>
<sequence>MKRKWGGVLTLSFILVGCGENNIDIVKNYTFPNIKTMTIGTAIGTFDECQSVKWKDESNEAQKIVSATCVVKPEILKAEYETEIAKLQKEKDEYKAEFDKAKDEFEKRYKEAEQKALNSFKADRQRELDWAVTWGNWPKDTGTTEDDVWELYDEFCKDKKFCDNDGLSTKIQYKYKLGKNTNKEERMIKSINNLKKEMDKEFSPENYNMPKFIEPVKMFGRDLNQTIEPISSRSYKFEFFVNTDKTVEFKDEYIIENGLAEKSGGFGKGRILSKFYKR</sequence>
<evidence type="ECO:0000313" key="3">
    <source>
        <dbReference type="Proteomes" id="UP000594749"/>
    </source>
</evidence>
<accession>A0A7M1LET9</accession>
<proteinExistence type="predicted"/>
<protein>
    <submittedName>
        <fullName evidence="2">OmpH family outer membrane protein</fullName>
    </submittedName>
</protein>
<reference evidence="2 3" key="1">
    <citation type="submission" date="2020-10" db="EMBL/GenBank/DDBJ databases">
        <title>Campylobacter and Helicobacter PacBio genomes.</title>
        <authorList>
            <person name="Lane C."/>
        </authorList>
    </citation>
    <scope>NUCLEOTIDE SEQUENCE [LARGE SCALE GENOMIC DNA]</scope>
    <source>
        <strain evidence="2 3">2016D-0077</strain>
    </source>
</reference>
<dbReference type="RefSeq" id="WP_172658554.1">
    <property type="nucleotide sequence ID" value="NZ_CP053842.1"/>
</dbReference>
<dbReference type="Proteomes" id="UP000594749">
    <property type="component" value="Chromosome"/>
</dbReference>
<organism evidence="2 3">
    <name type="scientific">Campylobacter corcagiensis</name>
    <dbReference type="NCBI Taxonomy" id="1448857"/>
    <lineage>
        <taxon>Bacteria</taxon>
        <taxon>Pseudomonadati</taxon>
        <taxon>Campylobacterota</taxon>
        <taxon>Epsilonproteobacteria</taxon>
        <taxon>Campylobacterales</taxon>
        <taxon>Campylobacteraceae</taxon>
        <taxon>Campylobacter</taxon>
    </lineage>
</organism>
<dbReference type="AlphaFoldDB" id="A0A7M1LET9"/>
<gene>
    <name evidence="2" type="ORF">IMC76_07605</name>
</gene>
<keyword evidence="3" id="KW-1185">Reference proteome</keyword>
<evidence type="ECO:0000256" key="1">
    <source>
        <dbReference type="SAM" id="Coils"/>
    </source>
</evidence>